<gene>
    <name evidence="1" type="ORF">RchiOBHm_Chr1g0347821</name>
</gene>
<dbReference type="Gramene" id="PRQ57392">
    <property type="protein sequence ID" value="PRQ57392"/>
    <property type="gene ID" value="RchiOBHm_Chr1g0347821"/>
</dbReference>
<name>A0A2P6SFD1_ROSCH</name>
<keyword evidence="2" id="KW-1185">Reference proteome</keyword>
<reference evidence="1 2" key="1">
    <citation type="journal article" date="2018" name="Nat. Genet.">
        <title>The Rosa genome provides new insights in the design of modern roses.</title>
        <authorList>
            <person name="Bendahmane M."/>
        </authorList>
    </citation>
    <scope>NUCLEOTIDE SEQUENCE [LARGE SCALE GENOMIC DNA]</scope>
    <source>
        <strain evidence="2">cv. Old Blush</strain>
    </source>
</reference>
<dbReference type="EMBL" id="PDCK01000039">
    <property type="protein sequence ID" value="PRQ57392.1"/>
    <property type="molecule type" value="Genomic_DNA"/>
</dbReference>
<dbReference type="AlphaFoldDB" id="A0A2P6SFD1"/>
<dbReference type="Proteomes" id="UP000238479">
    <property type="component" value="Chromosome 1"/>
</dbReference>
<evidence type="ECO:0000313" key="1">
    <source>
        <dbReference type="EMBL" id="PRQ57392.1"/>
    </source>
</evidence>
<comment type="caution">
    <text evidence="1">The sequence shown here is derived from an EMBL/GenBank/DDBJ whole genome shotgun (WGS) entry which is preliminary data.</text>
</comment>
<accession>A0A2P6SFD1</accession>
<proteinExistence type="predicted"/>
<evidence type="ECO:0000313" key="2">
    <source>
        <dbReference type="Proteomes" id="UP000238479"/>
    </source>
</evidence>
<sequence length="104" mass="11521">MEINEAGLRYTDHRYHNSLPSDEEVSDDDCLLRIGEDKEGLFCDGGEKGLGQTSEIGNDKCYMMDMETLEGTNVGECVHLMCINSLIPVCATPRTLIRQNSCSS</sequence>
<protein>
    <submittedName>
        <fullName evidence="1">Uncharacterized protein</fullName>
    </submittedName>
</protein>
<organism evidence="1 2">
    <name type="scientific">Rosa chinensis</name>
    <name type="common">China rose</name>
    <dbReference type="NCBI Taxonomy" id="74649"/>
    <lineage>
        <taxon>Eukaryota</taxon>
        <taxon>Viridiplantae</taxon>
        <taxon>Streptophyta</taxon>
        <taxon>Embryophyta</taxon>
        <taxon>Tracheophyta</taxon>
        <taxon>Spermatophyta</taxon>
        <taxon>Magnoliopsida</taxon>
        <taxon>eudicotyledons</taxon>
        <taxon>Gunneridae</taxon>
        <taxon>Pentapetalae</taxon>
        <taxon>rosids</taxon>
        <taxon>fabids</taxon>
        <taxon>Rosales</taxon>
        <taxon>Rosaceae</taxon>
        <taxon>Rosoideae</taxon>
        <taxon>Rosoideae incertae sedis</taxon>
        <taxon>Rosa</taxon>
    </lineage>
</organism>